<gene>
    <name evidence="4" type="primary">106082012</name>
</gene>
<evidence type="ECO:0000259" key="3">
    <source>
        <dbReference type="SMART" id="SM00208"/>
    </source>
</evidence>
<dbReference type="STRING" id="35570.A0A1I8PDW4"/>
<dbReference type="AlphaFoldDB" id="A0A1I8PDW4"/>
<keyword evidence="2" id="KW-0812">Transmembrane</keyword>
<reference evidence="4" key="1">
    <citation type="submission" date="2020-05" db="UniProtKB">
        <authorList>
            <consortium name="EnsemblMetazoa"/>
        </authorList>
    </citation>
    <scope>IDENTIFICATION</scope>
    <source>
        <strain evidence="4">USDA</strain>
    </source>
</reference>
<dbReference type="VEuPathDB" id="VectorBase:SCAU007123"/>
<dbReference type="SMART" id="SM00208">
    <property type="entry name" value="TNFR"/>
    <property type="match status" value="1"/>
</dbReference>
<keyword evidence="2" id="KW-1133">Transmembrane helix</keyword>
<feature type="transmembrane region" description="Helical" evidence="2">
    <location>
        <begin position="253"/>
        <end position="275"/>
    </location>
</feature>
<dbReference type="EnsemblMetazoa" id="SCAU007123-RA">
    <property type="protein sequence ID" value="SCAU007123-PA"/>
    <property type="gene ID" value="SCAU007123"/>
</dbReference>
<dbReference type="OrthoDB" id="6126731at2759"/>
<feature type="domain" description="TNFR-Cys" evidence="3">
    <location>
        <begin position="158"/>
        <end position="195"/>
    </location>
</feature>
<feature type="region of interest" description="Disordered" evidence="1">
    <location>
        <begin position="357"/>
        <end position="377"/>
    </location>
</feature>
<organism evidence="4 5">
    <name type="scientific">Stomoxys calcitrans</name>
    <name type="common">Stable fly</name>
    <name type="synonym">Conops calcitrans</name>
    <dbReference type="NCBI Taxonomy" id="35570"/>
    <lineage>
        <taxon>Eukaryota</taxon>
        <taxon>Metazoa</taxon>
        <taxon>Ecdysozoa</taxon>
        <taxon>Arthropoda</taxon>
        <taxon>Hexapoda</taxon>
        <taxon>Insecta</taxon>
        <taxon>Pterygota</taxon>
        <taxon>Neoptera</taxon>
        <taxon>Endopterygota</taxon>
        <taxon>Diptera</taxon>
        <taxon>Brachycera</taxon>
        <taxon>Muscomorpha</taxon>
        <taxon>Muscoidea</taxon>
        <taxon>Muscidae</taxon>
        <taxon>Stomoxys</taxon>
    </lineage>
</organism>
<evidence type="ECO:0000256" key="1">
    <source>
        <dbReference type="SAM" id="MobiDB-lite"/>
    </source>
</evidence>
<evidence type="ECO:0000313" key="4">
    <source>
        <dbReference type="EnsemblMetazoa" id="SCAU007123-PA"/>
    </source>
</evidence>
<keyword evidence="2" id="KW-0472">Membrane</keyword>
<feature type="compositionally biased region" description="Polar residues" evidence="1">
    <location>
        <begin position="78"/>
        <end position="88"/>
    </location>
</feature>
<evidence type="ECO:0000313" key="5">
    <source>
        <dbReference type="Proteomes" id="UP000095300"/>
    </source>
</evidence>
<accession>A0A1I8PDW4</accession>
<proteinExistence type="predicted"/>
<protein>
    <recommendedName>
        <fullName evidence="3">TNFR-Cys domain-containing protein</fullName>
    </recommendedName>
</protein>
<feature type="region of interest" description="Disordered" evidence="1">
    <location>
        <begin position="67"/>
        <end position="115"/>
    </location>
</feature>
<dbReference type="InterPro" id="IPR001368">
    <property type="entry name" value="TNFR/NGFR_Cys_rich_reg"/>
</dbReference>
<name>A0A1I8PDW4_STOCA</name>
<feature type="region of interest" description="Disordered" evidence="1">
    <location>
        <begin position="1"/>
        <end position="28"/>
    </location>
</feature>
<dbReference type="Proteomes" id="UP000095300">
    <property type="component" value="Unassembled WGS sequence"/>
</dbReference>
<evidence type="ECO:0000256" key="2">
    <source>
        <dbReference type="SAM" id="Phobius"/>
    </source>
</evidence>
<dbReference type="Pfam" id="PF00020">
    <property type="entry name" value="TNFR_c6"/>
    <property type="match status" value="1"/>
</dbReference>
<sequence length="405" mass="45449">MNQNTPAHTSKPDKNPATSIPHHHHYPYSNITTATSFIHSSQAEESTTTIKSTTHANALFSGSLARSRGVGGGGDGGQSTHFTSISSNRSHKDNATTRSCNQNNKSAPKTVTTATSPSSDCWQRWWSSWWCQLRPSTTACVTFLLLSTTCSLCSASLCDPQSWWDPYKDKCIPCTVCQGDMIPLRPCQMHRDTVCGSIYDLKIDWVVLAKTEPNWKERRKFDGSDYGLDHHQLTAEQLQQLQDEADPLDWQTAALFLAVLACLLFFIVAACILVHHMRQWRRMERRLDQDVEELSTKLMAKLAEVQSLEGGTFFIGNADALRIPPSATTLTAGTGFHQPQHVMLPEKSDKHHNHLQANHLHHHHHNQQQQQHHHLHPHDRRIFNTTTIKSGNVYIEDGNGTGSKC</sequence>
<keyword evidence="5" id="KW-1185">Reference proteome</keyword>
<feature type="compositionally biased region" description="Polar residues" evidence="1">
    <location>
        <begin position="96"/>
        <end position="115"/>
    </location>
</feature>